<reference evidence="2 3" key="1">
    <citation type="journal article" date="2014" name="Genome Announc.">
        <title>Genome Sequence and Methylome of Soil Bacterium Gemmatirosa kalamazoonensis KBS708T, a Member of the Rarely Cultivated Gemmatimonadetes Phylum.</title>
        <authorList>
            <person name="Debruyn J.M."/>
            <person name="Radosevich M."/>
            <person name="Wommack K.E."/>
            <person name="Polson S.W."/>
            <person name="Hauser L.J."/>
            <person name="Fawaz M.N."/>
            <person name="Korlach J."/>
            <person name="Tsai Y.C."/>
        </authorList>
    </citation>
    <scope>NUCLEOTIDE SEQUENCE [LARGE SCALE GENOMIC DNA]</scope>
    <source>
        <strain evidence="2 3">KBS708</strain>
        <plasmid evidence="3">Plasmid 1</plasmid>
    </source>
</reference>
<dbReference type="AlphaFoldDB" id="W0RPA5"/>
<dbReference type="HOGENOM" id="CLU_2287482_0_0_0"/>
<evidence type="ECO:0000313" key="3">
    <source>
        <dbReference type="Proteomes" id="UP000019151"/>
    </source>
</evidence>
<dbReference type="EMBL" id="CP007129">
    <property type="protein sequence ID" value="AHG92834.1"/>
    <property type="molecule type" value="Genomic_DNA"/>
</dbReference>
<feature type="transmembrane region" description="Helical" evidence="1">
    <location>
        <begin position="71"/>
        <end position="96"/>
    </location>
</feature>
<keyword evidence="1" id="KW-0472">Membrane</keyword>
<name>W0RPA5_9BACT</name>
<proteinExistence type="predicted"/>
<keyword evidence="1" id="KW-0812">Transmembrane</keyword>
<dbReference type="Proteomes" id="UP000019151">
    <property type="component" value="Plasmid 1"/>
</dbReference>
<geneLocation type="plasmid" evidence="2 3">
    <name>1</name>
</geneLocation>
<keyword evidence="1" id="KW-1133">Transmembrane helix</keyword>
<keyword evidence="2" id="KW-0614">Plasmid</keyword>
<dbReference type="RefSeq" id="WP_025414159.1">
    <property type="nucleotide sequence ID" value="NZ_CP007129.1"/>
</dbReference>
<feature type="transmembrane region" description="Helical" evidence="1">
    <location>
        <begin position="33"/>
        <end position="59"/>
    </location>
</feature>
<dbReference type="KEGG" id="gba:J421_5299"/>
<dbReference type="InParanoid" id="W0RPA5"/>
<accession>W0RPA5</accession>
<gene>
    <name evidence="2" type="ORF">J421_5299</name>
</gene>
<keyword evidence="3" id="KW-1185">Reference proteome</keyword>
<protein>
    <submittedName>
        <fullName evidence="2">Uncharacterized protein</fullName>
    </submittedName>
</protein>
<evidence type="ECO:0000313" key="2">
    <source>
        <dbReference type="EMBL" id="AHG92834.1"/>
    </source>
</evidence>
<feature type="transmembrane region" description="Helical" evidence="1">
    <location>
        <begin position="7"/>
        <end position="27"/>
    </location>
</feature>
<evidence type="ECO:0000256" key="1">
    <source>
        <dbReference type="SAM" id="Phobius"/>
    </source>
</evidence>
<sequence>MHLDGPYQLEVFTTLVLALPAGGYWLARHYWHAGAWGSVGAGAAGGALAGLVVIVSFLWDARRGQGLGMFGLALPLFLIVGTAMGGVVGVGCLMLAPIGLR</sequence>
<organism evidence="2 3">
    <name type="scientific">Gemmatirosa kalamazoonensis</name>
    <dbReference type="NCBI Taxonomy" id="861299"/>
    <lineage>
        <taxon>Bacteria</taxon>
        <taxon>Pseudomonadati</taxon>
        <taxon>Gemmatimonadota</taxon>
        <taxon>Gemmatimonadia</taxon>
        <taxon>Gemmatimonadales</taxon>
        <taxon>Gemmatimonadaceae</taxon>
        <taxon>Gemmatirosa</taxon>
    </lineage>
</organism>